<sequence length="226" mass="25220">MQITEVSELGLRSAVITLARSGSPMRIVLFPMVHFGLPSFYRQVARRLAECDLIVAEGYDGPSSTGLAYAIAFRLTQQHGASGLVHQDIDYRALGVPVVWPERLTGPGRRDRLSWWGWLDVILLVPVLTVMAAVGGRGQLLRRGYEASDDSDPRLFLRFLQKPLLNDRDDELVAELARIHDVRHGEAIRVAVVYGAAHLPTVIQTLHEKYGYRAVRGGEWLTVIDL</sequence>
<evidence type="ECO:0000256" key="1">
    <source>
        <dbReference type="SAM" id="Phobius"/>
    </source>
</evidence>
<keyword evidence="3" id="KW-1185">Reference proteome</keyword>
<keyword evidence="1" id="KW-1133">Transmembrane helix</keyword>
<dbReference type="Proteomes" id="UP000198221">
    <property type="component" value="Chromosome I"/>
</dbReference>
<evidence type="ECO:0000313" key="2">
    <source>
        <dbReference type="EMBL" id="SCG38942.1"/>
    </source>
</evidence>
<name>A0A1C5GYR1_9ACTN</name>
<dbReference type="OrthoDB" id="7834500at2"/>
<organism evidence="2 3">
    <name type="scientific">Micromonospora inositola</name>
    <dbReference type="NCBI Taxonomy" id="47865"/>
    <lineage>
        <taxon>Bacteria</taxon>
        <taxon>Bacillati</taxon>
        <taxon>Actinomycetota</taxon>
        <taxon>Actinomycetes</taxon>
        <taxon>Micromonosporales</taxon>
        <taxon>Micromonosporaceae</taxon>
        <taxon>Micromonospora</taxon>
    </lineage>
</organism>
<reference evidence="3" key="1">
    <citation type="submission" date="2016-06" db="EMBL/GenBank/DDBJ databases">
        <authorList>
            <person name="Varghese N."/>
            <person name="Submissions Spin"/>
        </authorList>
    </citation>
    <scope>NUCLEOTIDE SEQUENCE [LARGE SCALE GENOMIC DNA]</scope>
    <source>
        <strain evidence="3">DSM 43819</strain>
    </source>
</reference>
<keyword evidence="1" id="KW-0812">Transmembrane</keyword>
<protein>
    <submittedName>
        <fullName evidence="2">Uncharacterized protein</fullName>
    </submittedName>
</protein>
<accession>A0A1C5GYR1</accession>
<dbReference type="RefSeq" id="WP_089010855.1">
    <property type="nucleotide sequence ID" value="NZ_LT607754.1"/>
</dbReference>
<feature type="transmembrane region" description="Helical" evidence="1">
    <location>
        <begin position="115"/>
        <end position="134"/>
    </location>
</feature>
<dbReference type="EMBL" id="LT607754">
    <property type="protein sequence ID" value="SCG38942.1"/>
    <property type="molecule type" value="Genomic_DNA"/>
</dbReference>
<dbReference type="AlphaFoldDB" id="A0A1C5GYR1"/>
<gene>
    <name evidence="2" type="ORF">GA0070613_0588</name>
</gene>
<proteinExistence type="predicted"/>
<keyword evidence="1" id="KW-0472">Membrane</keyword>
<evidence type="ECO:0000313" key="3">
    <source>
        <dbReference type="Proteomes" id="UP000198221"/>
    </source>
</evidence>